<dbReference type="EMBL" id="JH816631">
    <property type="protein sequence ID" value="EKC33978.1"/>
    <property type="molecule type" value="Genomic_DNA"/>
</dbReference>
<evidence type="ECO:0000256" key="4">
    <source>
        <dbReference type="SAM" id="MobiDB-lite"/>
    </source>
</evidence>
<feature type="compositionally biased region" description="Polar residues" evidence="4">
    <location>
        <begin position="460"/>
        <end position="469"/>
    </location>
</feature>
<evidence type="ECO:0000256" key="3">
    <source>
        <dbReference type="ARBA" id="ARBA00022729"/>
    </source>
</evidence>
<dbReference type="PANTHER" id="PTHR22923">
    <property type="entry name" value="CEREBELLIN-RELATED"/>
    <property type="match status" value="1"/>
</dbReference>
<dbReference type="SMART" id="SM00110">
    <property type="entry name" value="C1Q"/>
    <property type="match status" value="1"/>
</dbReference>
<dbReference type="HOGENOM" id="CLU_558080_0_0_1"/>
<dbReference type="GO" id="GO:0005576">
    <property type="term" value="C:extracellular region"/>
    <property type="evidence" value="ECO:0007669"/>
    <property type="project" value="UniProtKB-SubCell"/>
</dbReference>
<dbReference type="InterPro" id="IPR001073">
    <property type="entry name" value="C1q_dom"/>
</dbReference>
<reference evidence="5" key="1">
    <citation type="journal article" date="2012" name="Nature">
        <title>The oyster genome reveals stress adaptation and complexity of shell formation.</title>
        <authorList>
            <person name="Zhang G."/>
            <person name="Fang X."/>
            <person name="Guo X."/>
            <person name="Li L."/>
            <person name="Luo R."/>
            <person name="Xu F."/>
            <person name="Yang P."/>
            <person name="Zhang L."/>
            <person name="Wang X."/>
            <person name="Qi H."/>
            <person name="Xiong Z."/>
            <person name="Que H."/>
            <person name="Xie Y."/>
            <person name="Holland P.W."/>
            <person name="Paps J."/>
            <person name="Zhu Y."/>
            <person name="Wu F."/>
            <person name="Chen Y."/>
            <person name="Wang J."/>
            <person name="Peng C."/>
            <person name="Meng J."/>
            <person name="Yang L."/>
            <person name="Liu J."/>
            <person name="Wen B."/>
            <person name="Zhang N."/>
            <person name="Huang Z."/>
            <person name="Zhu Q."/>
            <person name="Feng Y."/>
            <person name="Mount A."/>
            <person name="Hedgecock D."/>
            <person name="Xu Z."/>
            <person name="Liu Y."/>
            <person name="Domazet-Loso T."/>
            <person name="Du Y."/>
            <person name="Sun X."/>
            <person name="Zhang S."/>
            <person name="Liu B."/>
            <person name="Cheng P."/>
            <person name="Jiang X."/>
            <person name="Li J."/>
            <person name="Fan D."/>
            <person name="Wang W."/>
            <person name="Fu W."/>
            <person name="Wang T."/>
            <person name="Wang B."/>
            <person name="Zhang J."/>
            <person name="Peng Z."/>
            <person name="Li Y."/>
            <person name="Li N."/>
            <person name="Wang J."/>
            <person name="Chen M."/>
            <person name="He Y."/>
            <person name="Tan F."/>
            <person name="Song X."/>
            <person name="Zheng Q."/>
            <person name="Huang R."/>
            <person name="Yang H."/>
            <person name="Du X."/>
            <person name="Chen L."/>
            <person name="Yang M."/>
            <person name="Gaffney P.M."/>
            <person name="Wang S."/>
            <person name="Luo L."/>
            <person name="She Z."/>
            <person name="Ming Y."/>
            <person name="Huang W."/>
            <person name="Zhang S."/>
            <person name="Huang B."/>
            <person name="Zhang Y."/>
            <person name="Qu T."/>
            <person name="Ni P."/>
            <person name="Miao G."/>
            <person name="Wang J."/>
            <person name="Wang Q."/>
            <person name="Steinberg C.E."/>
            <person name="Wang H."/>
            <person name="Li N."/>
            <person name="Qian L."/>
            <person name="Zhang G."/>
            <person name="Li Y."/>
            <person name="Yang H."/>
            <person name="Liu X."/>
            <person name="Wang J."/>
            <person name="Yin Y."/>
            <person name="Wang J."/>
        </authorList>
    </citation>
    <scope>NUCLEOTIDE SEQUENCE [LARGE SCALE GENOMIC DNA]</scope>
    <source>
        <strain evidence="5">05x7-T-G4-1.051#20</strain>
    </source>
</reference>
<gene>
    <name evidence="5" type="ORF">CGI_10021050</name>
</gene>
<dbReference type="Pfam" id="PF00386">
    <property type="entry name" value="C1q"/>
    <property type="match status" value="1"/>
</dbReference>
<dbReference type="InParanoid" id="K1QJM3"/>
<evidence type="ECO:0000313" key="5">
    <source>
        <dbReference type="EMBL" id="EKC33978.1"/>
    </source>
</evidence>
<dbReference type="Gene3D" id="2.60.120.40">
    <property type="match status" value="1"/>
</dbReference>
<organism evidence="5">
    <name type="scientific">Magallana gigas</name>
    <name type="common">Pacific oyster</name>
    <name type="synonym">Crassostrea gigas</name>
    <dbReference type="NCBI Taxonomy" id="29159"/>
    <lineage>
        <taxon>Eukaryota</taxon>
        <taxon>Metazoa</taxon>
        <taxon>Spiralia</taxon>
        <taxon>Lophotrochozoa</taxon>
        <taxon>Mollusca</taxon>
        <taxon>Bivalvia</taxon>
        <taxon>Autobranchia</taxon>
        <taxon>Pteriomorphia</taxon>
        <taxon>Ostreida</taxon>
        <taxon>Ostreoidea</taxon>
        <taxon>Ostreidae</taxon>
        <taxon>Magallana</taxon>
    </lineage>
</organism>
<protein>
    <submittedName>
        <fullName evidence="5">Complement C1q-like protein 4</fullName>
    </submittedName>
</protein>
<feature type="compositionally biased region" description="Low complexity" evidence="4">
    <location>
        <begin position="188"/>
        <end position="197"/>
    </location>
</feature>
<feature type="compositionally biased region" description="Polar residues" evidence="4">
    <location>
        <begin position="174"/>
        <end position="187"/>
    </location>
</feature>
<evidence type="ECO:0000256" key="1">
    <source>
        <dbReference type="ARBA" id="ARBA00004613"/>
    </source>
</evidence>
<name>K1QJM3_MAGGI</name>
<feature type="region of interest" description="Disordered" evidence="4">
    <location>
        <begin position="441"/>
        <end position="469"/>
    </location>
</feature>
<comment type="subcellular location">
    <subcellularLocation>
        <location evidence="1">Secreted</location>
    </subcellularLocation>
</comment>
<dbReference type="PANTHER" id="PTHR22923:SF116">
    <property type="entry name" value="C1Q DOMAIN-CONTAINING PROTEIN"/>
    <property type="match status" value="1"/>
</dbReference>
<proteinExistence type="predicted"/>
<evidence type="ECO:0000256" key="2">
    <source>
        <dbReference type="ARBA" id="ARBA00022525"/>
    </source>
</evidence>
<dbReference type="PROSITE" id="PS50871">
    <property type="entry name" value="C1Q"/>
    <property type="match status" value="1"/>
</dbReference>
<keyword evidence="2" id="KW-0964">Secreted</keyword>
<feature type="region of interest" description="Disordered" evidence="4">
    <location>
        <begin position="174"/>
        <end position="197"/>
    </location>
</feature>
<dbReference type="InterPro" id="IPR050822">
    <property type="entry name" value="Cerebellin_Synaptic_Org"/>
</dbReference>
<accession>K1QJM3</accession>
<sequence length="489" mass="55354">MEIGGKRCRGALNEKDKTPFICRLCNTMFVGVFQHITCSCPSTNDLRSYWWDQITNSFDIHLSADLCAMTEDDIFFFLLGLLNYDHPGPPSLDDVLDSLNDNDLVPEKKITIGDLKTVILALQKDYTSRLITMKSDFELSFRSQLNRIRYLEKKVAYQEKLINFLENGESFRSYQTQPENSQQPHIQNASNNAESNNSTGYYSLDIKEMQKENWGRKVSGHPKRERQERLLIQEIPISSAVVAFYAYMSKSLSADVATPHHVLIFDVVRTNVGNGYHSPTGVFIVPETGVYVFIWSFMNGNSAYHSTQLMINSQEWGVVHSNTVSNGWMQSTSVVVAHVNKGDDAFVKTSGLLNHDHPGTLSLDDVLDSLIDNDLVPEKKITIGDLKTVILALQKDYTSRLTTLKSDFELSLRSQENRIRYLEKKVAYQGKLINFLENGEPFRSRQTQPENNPKPDVHNVSDNGEALNSTGYYSLDSAGKLEQRNVGTH</sequence>
<keyword evidence="3" id="KW-0732">Signal</keyword>
<dbReference type="AlphaFoldDB" id="K1QJM3"/>
<dbReference type="InterPro" id="IPR008983">
    <property type="entry name" value="Tumour_necrosis_fac-like_dom"/>
</dbReference>
<dbReference type="SUPFAM" id="SSF49842">
    <property type="entry name" value="TNF-like"/>
    <property type="match status" value="1"/>
</dbReference>